<comment type="caution">
    <text evidence="7">The sequence shown here is derived from an EMBL/GenBank/DDBJ whole genome shotgun (WGS) entry which is preliminary data.</text>
</comment>
<comment type="similarity">
    <text evidence="5">Belongs to the WD repeat MORG1 family.</text>
</comment>
<dbReference type="InterPro" id="IPR020472">
    <property type="entry name" value="WD40_PAC1"/>
</dbReference>
<comment type="subcellular location">
    <subcellularLocation>
        <location evidence="1">Cytoplasm</location>
    </subcellularLocation>
</comment>
<feature type="repeat" description="WD" evidence="6">
    <location>
        <begin position="53"/>
        <end position="94"/>
    </location>
</feature>
<dbReference type="PRINTS" id="PR00320">
    <property type="entry name" value="GPROTEINBRPT"/>
</dbReference>
<gene>
    <name evidence="7" type="ORF">G7K_3278-t1</name>
</gene>
<dbReference type="PROSITE" id="PS50082">
    <property type="entry name" value="WD_REPEATS_2"/>
    <property type="match status" value="4"/>
</dbReference>
<protein>
    <submittedName>
        <fullName evidence="7">Uncharacterized protein</fullName>
    </submittedName>
</protein>
<dbReference type="GO" id="GO:0071013">
    <property type="term" value="C:catalytic step 2 spliceosome"/>
    <property type="evidence" value="ECO:0007669"/>
    <property type="project" value="TreeGrafter"/>
</dbReference>
<dbReference type="RefSeq" id="XP_019025159.1">
    <property type="nucleotide sequence ID" value="XM_019171103.1"/>
</dbReference>
<dbReference type="STRING" id="698492.A0A0E9NI75"/>
<dbReference type="Gene3D" id="2.130.10.10">
    <property type="entry name" value="YVTN repeat-like/Quinoprotein amine dehydrogenase"/>
    <property type="match status" value="1"/>
</dbReference>
<evidence type="ECO:0000256" key="5">
    <source>
        <dbReference type="ARBA" id="ARBA00038145"/>
    </source>
</evidence>
<evidence type="ECO:0000313" key="7">
    <source>
        <dbReference type="EMBL" id="GAO49120.1"/>
    </source>
</evidence>
<organism evidence="7 8">
    <name type="scientific">Saitoella complicata (strain BCRC 22490 / CBS 7301 / JCM 7358 / NBRC 10748 / NRRL Y-17804)</name>
    <dbReference type="NCBI Taxonomy" id="698492"/>
    <lineage>
        <taxon>Eukaryota</taxon>
        <taxon>Fungi</taxon>
        <taxon>Dikarya</taxon>
        <taxon>Ascomycota</taxon>
        <taxon>Taphrinomycotina</taxon>
        <taxon>Taphrinomycotina incertae sedis</taxon>
        <taxon>Saitoella</taxon>
    </lineage>
</organism>
<dbReference type="Pfam" id="PF00400">
    <property type="entry name" value="WD40"/>
    <property type="match status" value="6"/>
</dbReference>
<dbReference type="EMBL" id="BACD03000020">
    <property type="protein sequence ID" value="GAO49120.1"/>
    <property type="molecule type" value="Genomic_DNA"/>
</dbReference>
<dbReference type="OMA" id="MCWDIRT"/>
<dbReference type="InterPro" id="IPR001680">
    <property type="entry name" value="WD40_rpt"/>
</dbReference>
<name>A0A0E9NI75_SAICN</name>
<keyword evidence="2" id="KW-0963">Cytoplasm</keyword>
<reference evidence="7 8" key="1">
    <citation type="journal article" date="2011" name="J. Gen. Appl. Microbiol.">
        <title>Draft genome sequencing of the enigmatic yeast Saitoella complicata.</title>
        <authorList>
            <person name="Nishida H."/>
            <person name="Hamamoto M."/>
            <person name="Sugiyama J."/>
        </authorList>
    </citation>
    <scope>NUCLEOTIDE SEQUENCE [LARGE SCALE GENOMIC DNA]</scope>
    <source>
        <strain evidence="7 8">NRRL Y-17804</strain>
    </source>
</reference>
<dbReference type="CDD" id="cd00200">
    <property type="entry name" value="WD40"/>
    <property type="match status" value="1"/>
</dbReference>
<evidence type="ECO:0000256" key="3">
    <source>
        <dbReference type="ARBA" id="ARBA00022574"/>
    </source>
</evidence>
<dbReference type="InterPro" id="IPR036322">
    <property type="entry name" value="WD40_repeat_dom_sf"/>
</dbReference>
<dbReference type="PROSITE" id="PS50294">
    <property type="entry name" value="WD_REPEATS_REGION"/>
    <property type="match status" value="3"/>
</dbReference>
<evidence type="ECO:0000313" key="8">
    <source>
        <dbReference type="Proteomes" id="UP000033140"/>
    </source>
</evidence>
<evidence type="ECO:0000256" key="4">
    <source>
        <dbReference type="ARBA" id="ARBA00022737"/>
    </source>
</evidence>
<dbReference type="OrthoDB" id="1068471at2759"/>
<dbReference type="SMART" id="SM00320">
    <property type="entry name" value="WD40"/>
    <property type="match status" value="7"/>
</dbReference>
<reference evidence="7 8" key="3">
    <citation type="journal article" date="2015" name="Genome Announc.">
        <title>Draft Genome Sequence of the Archiascomycetous Yeast Saitoella complicata.</title>
        <authorList>
            <person name="Yamauchi K."/>
            <person name="Kondo S."/>
            <person name="Hamamoto M."/>
            <person name="Takahashi Y."/>
            <person name="Ogura Y."/>
            <person name="Hayashi T."/>
            <person name="Nishida H."/>
        </authorList>
    </citation>
    <scope>NUCLEOTIDE SEQUENCE [LARGE SCALE GENOMIC DNA]</scope>
    <source>
        <strain evidence="7 8">NRRL Y-17804</strain>
    </source>
</reference>
<dbReference type="GO" id="GO:0000398">
    <property type="term" value="P:mRNA splicing, via spliceosome"/>
    <property type="evidence" value="ECO:0007669"/>
    <property type="project" value="TreeGrafter"/>
</dbReference>
<dbReference type="PROSITE" id="PS00678">
    <property type="entry name" value="WD_REPEATS_1"/>
    <property type="match status" value="2"/>
</dbReference>
<feature type="repeat" description="WD" evidence="6">
    <location>
        <begin position="264"/>
        <end position="297"/>
    </location>
</feature>
<dbReference type="GO" id="GO:0005737">
    <property type="term" value="C:cytoplasm"/>
    <property type="evidence" value="ECO:0007669"/>
    <property type="project" value="UniProtKB-SubCell"/>
</dbReference>
<keyword evidence="8" id="KW-1185">Reference proteome</keyword>
<evidence type="ECO:0000256" key="2">
    <source>
        <dbReference type="ARBA" id="ARBA00022490"/>
    </source>
</evidence>
<proteinExistence type="inferred from homology"/>
<dbReference type="AlphaFoldDB" id="A0A0E9NI75"/>
<dbReference type="SUPFAM" id="SSF50978">
    <property type="entry name" value="WD40 repeat-like"/>
    <property type="match status" value="1"/>
</dbReference>
<keyword evidence="3 6" id="KW-0853">WD repeat</keyword>
<dbReference type="InterPro" id="IPR019775">
    <property type="entry name" value="WD40_repeat_CS"/>
</dbReference>
<dbReference type="PANTHER" id="PTHR22842:SF3">
    <property type="entry name" value="WD REPEAT DOMAIN-CONTAINING PROTEIN 83"/>
    <property type="match status" value="1"/>
</dbReference>
<accession>A0A0E9NI75</accession>
<reference evidence="7 8" key="2">
    <citation type="journal article" date="2014" name="J. Gen. Appl. Microbiol.">
        <title>The early diverging ascomycetous budding yeast Saitoella complicata has three histone deacetylases belonging to the Clr6, Hos2, and Rpd3 lineages.</title>
        <authorList>
            <person name="Nishida H."/>
            <person name="Matsumoto T."/>
            <person name="Kondo S."/>
            <person name="Hamamoto M."/>
            <person name="Yoshikawa H."/>
        </authorList>
    </citation>
    <scope>NUCLEOTIDE SEQUENCE [LARGE SCALE GENOMIC DNA]</scope>
    <source>
        <strain evidence="7 8">NRRL Y-17804</strain>
    </source>
</reference>
<dbReference type="Proteomes" id="UP000033140">
    <property type="component" value="Unassembled WGS sequence"/>
</dbReference>
<dbReference type="InterPro" id="IPR015943">
    <property type="entry name" value="WD40/YVTN_repeat-like_dom_sf"/>
</dbReference>
<feature type="repeat" description="WD" evidence="6">
    <location>
        <begin position="95"/>
        <end position="130"/>
    </location>
</feature>
<sequence>MRIPNKKVRSLGGHVGPIHAVTYNSNGSYCLTGGQDRKIILHNPTLGTQIKSYEAHGWEVLDIAVSADNSRFVSCGGDKTVFLWDVVQGRTVKRFSGHFARVNCVGFNEDASVVVSGSFDSTVRIWDVRSQMHKPIQILDEAKDSVSSLQVTGDSVITGSVDGKVRTYDLRKGQLRTDTMGAPVTSLQQTIDTGAILITTLDSTIRLLDTTQGSLLQSYKGHKNSEYRIRSCLGKNDEFVVSGSEDGNVYVWDLLEGGAISKVTSHDGKVVSGVSFHPKENQMLTCGTDGTVTVWSD</sequence>
<dbReference type="InterPro" id="IPR051980">
    <property type="entry name" value="WD_repeat_MORG1"/>
</dbReference>
<evidence type="ECO:0000256" key="1">
    <source>
        <dbReference type="ARBA" id="ARBA00004496"/>
    </source>
</evidence>
<dbReference type="PANTHER" id="PTHR22842">
    <property type="entry name" value="WD40 REPEAT PROTEIN"/>
    <property type="match status" value="1"/>
</dbReference>
<keyword evidence="4" id="KW-0677">Repeat</keyword>
<evidence type="ECO:0000256" key="6">
    <source>
        <dbReference type="PROSITE-ProRule" id="PRU00221"/>
    </source>
</evidence>
<feature type="repeat" description="WD" evidence="6">
    <location>
        <begin position="236"/>
        <end position="262"/>
    </location>
</feature>